<feature type="transmembrane region" description="Helical" evidence="7">
    <location>
        <begin position="716"/>
        <end position="741"/>
    </location>
</feature>
<evidence type="ECO:0000256" key="2">
    <source>
        <dbReference type="ARBA" id="ARBA00022475"/>
    </source>
</evidence>
<dbReference type="InterPro" id="IPR025857">
    <property type="entry name" value="MacB_PCD"/>
</dbReference>
<dbReference type="PANTHER" id="PTHR30572">
    <property type="entry name" value="MEMBRANE COMPONENT OF TRANSPORTER-RELATED"/>
    <property type="match status" value="1"/>
</dbReference>
<protein>
    <recommendedName>
        <fullName evidence="12">FtsX-like permease family protein</fullName>
    </recommendedName>
</protein>
<feature type="transmembrane region" description="Helical" evidence="7">
    <location>
        <begin position="340"/>
        <end position="363"/>
    </location>
</feature>
<dbReference type="RefSeq" id="WP_285574648.1">
    <property type="nucleotide sequence ID" value="NZ_BSDE01000003.1"/>
</dbReference>
<organism evidence="10 11">
    <name type="scientific">Geothrix limicola</name>
    <dbReference type="NCBI Taxonomy" id="2927978"/>
    <lineage>
        <taxon>Bacteria</taxon>
        <taxon>Pseudomonadati</taxon>
        <taxon>Acidobacteriota</taxon>
        <taxon>Holophagae</taxon>
        <taxon>Holophagales</taxon>
        <taxon>Holophagaceae</taxon>
        <taxon>Geothrix</taxon>
    </lineage>
</organism>
<keyword evidence="11" id="KW-1185">Reference proteome</keyword>
<evidence type="ECO:0008006" key="12">
    <source>
        <dbReference type="Google" id="ProtNLM"/>
    </source>
</evidence>
<gene>
    <name evidence="10" type="ORF">GETHLI_19900</name>
</gene>
<feature type="transmembrane region" description="Helical" evidence="7">
    <location>
        <begin position="288"/>
        <end position="312"/>
    </location>
</feature>
<evidence type="ECO:0000256" key="1">
    <source>
        <dbReference type="ARBA" id="ARBA00004651"/>
    </source>
</evidence>
<dbReference type="InterPro" id="IPR050250">
    <property type="entry name" value="Macrolide_Exporter_MacB"/>
</dbReference>
<keyword evidence="5 7" id="KW-0472">Membrane</keyword>
<feature type="domain" description="ABC3 transporter permease C-terminal" evidence="8">
    <location>
        <begin position="679"/>
        <end position="788"/>
    </location>
</feature>
<dbReference type="EMBL" id="BSDE01000003">
    <property type="protein sequence ID" value="GLH73488.1"/>
    <property type="molecule type" value="Genomic_DNA"/>
</dbReference>
<dbReference type="Proteomes" id="UP001165069">
    <property type="component" value="Unassembled WGS sequence"/>
</dbReference>
<keyword evidence="2" id="KW-1003">Cell membrane</keyword>
<name>A0ABQ5QFY5_9BACT</name>
<evidence type="ECO:0000313" key="11">
    <source>
        <dbReference type="Proteomes" id="UP001165069"/>
    </source>
</evidence>
<evidence type="ECO:0000256" key="5">
    <source>
        <dbReference type="ARBA" id="ARBA00023136"/>
    </source>
</evidence>
<feature type="transmembrane region" description="Helical" evidence="7">
    <location>
        <begin position="761"/>
        <end position="781"/>
    </location>
</feature>
<reference evidence="10 11" key="1">
    <citation type="journal article" date="2023" name="Antonie Van Leeuwenhoek">
        <title>Mesoterricola silvestris gen. nov., sp. nov., Mesoterricola sediminis sp. nov., Geothrix oryzae sp. nov., Geothrix edaphica sp. nov., Geothrix rubra sp. nov., and Geothrix limicola sp. nov., six novel members of Acidobacteriota isolated from soils.</title>
        <authorList>
            <person name="Itoh H."/>
            <person name="Sugisawa Y."/>
            <person name="Mise K."/>
            <person name="Xu Z."/>
            <person name="Kuniyasu M."/>
            <person name="Ushijima N."/>
            <person name="Kawano K."/>
            <person name="Kobayashi E."/>
            <person name="Shiratori Y."/>
            <person name="Masuda Y."/>
            <person name="Senoo K."/>
        </authorList>
    </citation>
    <scope>NUCLEOTIDE SEQUENCE [LARGE SCALE GENOMIC DNA]</scope>
    <source>
        <strain evidence="10 11">Red804</strain>
    </source>
</reference>
<dbReference type="Pfam" id="PF12704">
    <property type="entry name" value="MacB_PCD"/>
    <property type="match status" value="2"/>
</dbReference>
<feature type="transmembrane region" description="Helical" evidence="7">
    <location>
        <begin position="383"/>
        <end position="404"/>
    </location>
</feature>
<evidence type="ECO:0000256" key="4">
    <source>
        <dbReference type="ARBA" id="ARBA00022989"/>
    </source>
</evidence>
<comment type="caution">
    <text evidence="10">The sequence shown here is derived from an EMBL/GenBank/DDBJ whole genome shotgun (WGS) entry which is preliminary data.</text>
</comment>
<accession>A0ABQ5QFY5</accession>
<feature type="transmembrane region" description="Helical" evidence="7">
    <location>
        <begin position="21"/>
        <end position="43"/>
    </location>
</feature>
<evidence type="ECO:0000256" key="7">
    <source>
        <dbReference type="SAM" id="Phobius"/>
    </source>
</evidence>
<feature type="domain" description="ABC3 transporter permease C-terminal" evidence="8">
    <location>
        <begin position="291"/>
        <end position="411"/>
    </location>
</feature>
<evidence type="ECO:0000256" key="6">
    <source>
        <dbReference type="ARBA" id="ARBA00038076"/>
    </source>
</evidence>
<dbReference type="InterPro" id="IPR003838">
    <property type="entry name" value="ABC3_permease_C"/>
</dbReference>
<dbReference type="PANTHER" id="PTHR30572:SF4">
    <property type="entry name" value="ABC TRANSPORTER PERMEASE YTRF"/>
    <property type="match status" value="1"/>
</dbReference>
<dbReference type="Pfam" id="PF02687">
    <property type="entry name" value="FtsX"/>
    <property type="match status" value="2"/>
</dbReference>
<feature type="transmembrane region" description="Helical" evidence="7">
    <location>
        <begin position="672"/>
        <end position="696"/>
    </location>
</feature>
<proteinExistence type="inferred from homology"/>
<evidence type="ECO:0000259" key="8">
    <source>
        <dbReference type="Pfam" id="PF02687"/>
    </source>
</evidence>
<feature type="domain" description="MacB-like periplasmic core" evidence="9">
    <location>
        <begin position="445"/>
        <end position="605"/>
    </location>
</feature>
<comment type="subcellular location">
    <subcellularLocation>
        <location evidence="1">Cell membrane</location>
        <topology evidence="1">Multi-pass membrane protein</topology>
    </subcellularLocation>
</comment>
<keyword evidence="3 7" id="KW-0812">Transmembrane</keyword>
<feature type="domain" description="MacB-like periplasmic core" evidence="9">
    <location>
        <begin position="26"/>
        <end position="246"/>
    </location>
</feature>
<feature type="transmembrane region" description="Helical" evidence="7">
    <location>
        <begin position="425"/>
        <end position="453"/>
    </location>
</feature>
<sequence length="795" mass="84385">MSNLLLDLRQTLRALLRSPGFTLPIVLVLGLGLGANVALHAILQTVLLRPLPVAERENLLLIKVQPKGEKGLWNASHPQFEDLKGFPGPFTAMTESIHESETRLRLGDRLVSVTCPMVGEGWFRTLGLRPSLGRTFTADEEATGAPVAVLSHRLWRAAFQGDPSILGRTVSTERGLVPFTVVGVGPAGFEGLELGQREDLWMPMKSLMRVSSALPPGFFTNREIPAFHITARLKAGATRAEGQAALDVASAALAKAHPESDSGRAFVLEGLEASEQTLLNRVLPQRTLLFAASGLALLLGVVSASGLFAARIRRREKEFAMRYALGASGGALARRLLLEALLLALMAAPVALASGLALARRLMLNPGQAASDASTLPTLDGGILALGLGLSLAALLLAALIPMLRTRRQDPAQILASRGGRTATSAGGGLFVATQVALSLSLLAASSVALGAFRSAAQMGYPTAHRAFMQVSAPQDPGLAERVLARLRAHPEVAFAARSAAAPLGGLRVMFGLRGGDRTEMEHLPAAMVGAGWFHALGVPLVEGRDFTDRDGKDKVILNETLARSFFPDGSAVGRPIDMGGGQRLEVVGVVADHRMRFDPDFHLPMIWLTHEWLQMDSCCLLVAGRGNARALRGLMKDALAQEKPGAEPDQLITLEDHVAATLHQEHQNLRLLGLLGMGSLVLACFGLWAALNLHVALRRRDMGIRAALGATAQHLLASVMGLGLRLLALGLGIGVAGVWALMRLVQWRWPGLPQIGALDLAFSAGTLLLAGLLACLLPALRAARVNPADVLRSE</sequence>
<evidence type="ECO:0000259" key="9">
    <source>
        <dbReference type="Pfam" id="PF12704"/>
    </source>
</evidence>
<keyword evidence="4 7" id="KW-1133">Transmembrane helix</keyword>
<comment type="similarity">
    <text evidence="6">Belongs to the ABC-4 integral membrane protein family.</text>
</comment>
<evidence type="ECO:0000313" key="10">
    <source>
        <dbReference type="EMBL" id="GLH73488.1"/>
    </source>
</evidence>
<evidence type="ECO:0000256" key="3">
    <source>
        <dbReference type="ARBA" id="ARBA00022692"/>
    </source>
</evidence>